<evidence type="ECO:0000256" key="5">
    <source>
        <dbReference type="RuleBase" id="RU363041"/>
    </source>
</evidence>
<evidence type="ECO:0000256" key="4">
    <source>
        <dbReference type="ARBA" id="ARBA00023136"/>
    </source>
</evidence>
<comment type="similarity">
    <text evidence="5">Belongs to the 4-toluene sulfonate uptake permease (TSUP) (TC 2.A.102) family.</text>
</comment>
<feature type="transmembrane region" description="Helical" evidence="5">
    <location>
        <begin position="128"/>
        <end position="147"/>
    </location>
</feature>
<organism evidence="6">
    <name type="scientific">uncultured Frankineae bacterium</name>
    <dbReference type="NCBI Taxonomy" id="437475"/>
    <lineage>
        <taxon>Bacteria</taxon>
        <taxon>Bacillati</taxon>
        <taxon>Actinomycetota</taxon>
        <taxon>Actinomycetes</taxon>
        <taxon>Frankiales</taxon>
        <taxon>environmental samples</taxon>
    </lineage>
</organism>
<evidence type="ECO:0000313" key="6">
    <source>
        <dbReference type="EMBL" id="CAA9331251.1"/>
    </source>
</evidence>
<accession>A0A6J4LG37</accession>
<keyword evidence="4 5" id="KW-0472">Membrane</keyword>
<feature type="transmembrane region" description="Helical" evidence="5">
    <location>
        <begin position="97"/>
        <end position="116"/>
    </location>
</feature>
<keyword evidence="3 5" id="KW-1133">Transmembrane helix</keyword>
<keyword evidence="2 5" id="KW-0812">Transmembrane</keyword>
<sequence>MTLLAGAFVLLAAFVTATVSGVLGMAGGLLLMGALLLVLPATTAFVVHGLLQLVSNGWRGWLHRRHVRWRIVGWYAVGAVLAAAAVAAVSYAPSTPLTYLFLGLVPALVWLPEGVLRLDASRPPHAVAAGLAVTAVNLLAGVAGPLLDVFFVRADLGRHAVVATKAATQVLSHAAKVVLYGGPLLGGGSTGGGLPVGVLLLAVPLSMLGTAAGGRLLDRMSDASFRSATRWVVSGIGLTYLVQAARLA</sequence>
<name>A0A6J4LG37_9ACTN</name>
<dbReference type="GO" id="GO:0005886">
    <property type="term" value="C:plasma membrane"/>
    <property type="evidence" value="ECO:0007669"/>
    <property type="project" value="UniProtKB-SubCell"/>
</dbReference>
<dbReference type="EMBL" id="CADCUB010000092">
    <property type="protein sequence ID" value="CAA9331251.1"/>
    <property type="molecule type" value="Genomic_DNA"/>
</dbReference>
<evidence type="ECO:0000256" key="1">
    <source>
        <dbReference type="ARBA" id="ARBA00004141"/>
    </source>
</evidence>
<dbReference type="AlphaFoldDB" id="A0A6J4LG37"/>
<gene>
    <name evidence="6" type="ORF">AVDCRST_MAG07-1744</name>
</gene>
<evidence type="ECO:0000256" key="3">
    <source>
        <dbReference type="ARBA" id="ARBA00022989"/>
    </source>
</evidence>
<keyword evidence="5" id="KW-1003">Cell membrane</keyword>
<reference evidence="6" key="1">
    <citation type="submission" date="2020-02" db="EMBL/GenBank/DDBJ databases">
        <authorList>
            <person name="Meier V. D."/>
        </authorList>
    </citation>
    <scope>NUCLEOTIDE SEQUENCE</scope>
    <source>
        <strain evidence="6">AVDCRST_MAG07</strain>
    </source>
</reference>
<dbReference type="Pfam" id="PF01925">
    <property type="entry name" value="TauE"/>
    <property type="match status" value="1"/>
</dbReference>
<dbReference type="InterPro" id="IPR002781">
    <property type="entry name" value="TM_pro_TauE-like"/>
</dbReference>
<feature type="transmembrane region" description="Helical" evidence="5">
    <location>
        <begin position="72"/>
        <end position="91"/>
    </location>
</feature>
<feature type="transmembrane region" description="Helical" evidence="5">
    <location>
        <begin position="30"/>
        <end position="51"/>
    </location>
</feature>
<feature type="transmembrane region" description="Helical" evidence="5">
    <location>
        <begin position="194"/>
        <end position="217"/>
    </location>
</feature>
<evidence type="ECO:0000256" key="2">
    <source>
        <dbReference type="ARBA" id="ARBA00022692"/>
    </source>
</evidence>
<protein>
    <recommendedName>
        <fullName evidence="5">Probable membrane transporter protein</fullName>
    </recommendedName>
</protein>
<comment type="subcellular location">
    <subcellularLocation>
        <location evidence="5">Cell membrane</location>
        <topology evidence="5">Multi-pass membrane protein</topology>
    </subcellularLocation>
    <subcellularLocation>
        <location evidence="1">Membrane</location>
        <topology evidence="1">Multi-pass membrane protein</topology>
    </subcellularLocation>
</comment>
<proteinExistence type="inferred from homology"/>